<evidence type="ECO:0000313" key="3">
    <source>
        <dbReference type="Proteomes" id="UP000467841"/>
    </source>
</evidence>
<dbReference type="EMBL" id="CACVBM020001226">
    <property type="protein sequence ID" value="CAA7040259.1"/>
    <property type="molecule type" value="Genomic_DNA"/>
</dbReference>
<dbReference type="GO" id="GO:1900150">
    <property type="term" value="P:regulation of defense response to fungus"/>
    <property type="evidence" value="ECO:0007669"/>
    <property type="project" value="InterPro"/>
</dbReference>
<evidence type="ECO:0000256" key="1">
    <source>
        <dbReference type="SAM" id="MobiDB-lite"/>
    </source>
</evidence>
<dbReference type="AlphaFoldDB" id="A0A6D2JFD7"/>
<gene>
    <name evidence="2" type="ORF">MERR_LOCUS27494</name>
</gene>
<reference evidence="2" key="1">
    <citation type="submission" date="2020-01" db="EMBL/GenBank/DDBJ databases">
        <authorList>
            <person name="Mishra B."/>
        </authorList>
    </citation>
    <scope>NUCLEOTIDE SEQUENCE [LARGE SCALE GENOMIC DNA]</scope>
</reference>
<dbReference type="PANTHER" id="PTHR31105">
    <property type="entry name" value="EXTRA-LARGE G-PROTEIN-LIKE"/>
    <property type="match status" value="1"/>
</dbReference>
<feature type="region of interest" description="Disordered" evidence="1">
    <location>
        <begin position="18"/>
        <end position="43"/>
    </location>
</feature>
<comment type="caution">
    <text evidence="2">The sequence shown here is derived from an EMBL/GenBank/DDBJ whole genome shotgun (WGS) entry which is preliminary data.</text>
</comment>
<name>A0A6D2JFD7_9BRAS</name>
<organism evidence="2 3">
    <name type="scientific">Microthlaspi erraticum</name>
    <dbReference type="NCBI Taxonomy" id="1685480"/>
    <lineage>
        <taxon>Eukaryota</taxon>
        <taxon>Viridiplantae</taxon>
        <taxon>Streptophyta</taxon>
        <taxon>Embryophyta</taxon>
        <taxon>Tracheophyta</taxon>
        <taxon>Spermatophyta</taxon>
        <taxon>Magnoliopsida</taxon>
        <taxon>eudicotyledons</taxon>
        <taxon>Gunneridae</taxon>
        <taxon>Pentapetalae</taxon>
        <taxon>rosids</taxon>
        <taxon>malvids</taxon>
        <taxon>Brassicales</taxon>
        <taxon>Brassicaceae</taxon>
        <taxon>Coluteocarpeae</taxon>
        <taxon>Microthlaspi</taxon>
    </lineage>
</organism>
<dbReference type="OrthoDB" id="2020426at2759"/>
<sequence length="216" mass="23999">MCFQQRSSLTSLQYKCRHQNESNNNSSRTKQEHCSSTTTAVDNTPTLISSSAAATNTAISALLEFSLMCFSDKKDNMRLIHKEAPPTTLLANSRNSNGREDSNNNNTERSSSEDQEKLLEVWVNGHLIPEDLVSSAEKLAGPIQAGKYWYDYRAGFWGVMDEPCLGIIPPFIEEFSHPMPDRCDAGEELKSLGKLAPTIEKVKHGFGMRVPRSLAS</sequence>
<feature type="region of interest" description="Disordered" evidence="1">
    <location>
        <begin position="83"/>
        <end position="114"/>
    </location>
</feature>
<evidence type="ECO:0000313" key="2">
    <source>
        <dbReference type="EMBL" id="CAA7040259.1"/>
    </source>
</evidence>
<feature type="compositionally biased region" description="Polar residues" evidence="1">
    <location>
        <begin position="21"/>
        <end position="43"/>
    </location>
</feature>
<dbReference type="PANTHER" id="PTHR31105:SF32">
    <property type="entry name" value="ZINC-RIBBON DOMAIN-CONTAINING PROTEIN-RELATED"/>
    <property type="match status" value="1"/>
</dbReference>
<protein>
    <submittedName>
        <fullName evidence="2">Uncharacterized protein</fullName>
    </submittedName>
</protein>
<dbReference type="Proteomes" id="UP000467841">
    <property type="component" value="Unassembled WGS sequence"/>
</dbReference>
<proteinExistence type="predicted"/>
<accession>A0A6D2JFD7</accession>
<keyword evidence="3" id="KW-1185">Reference proteome</keyword>
<dbReference type="InterPro" id="IPR040244">
    <property type="entry name" value="EDR4-like"/>
</dbReference>